<keyword evidence="1" id="KW-1185">Reference proteome</keyword>
<dbReference type="Proteomes" id="UP000492821">
    <property type="component" value="Unassembled WGS sequence"/>
</dbReference>
<protein>
    <submittedName>
        <fullName evidence="2">F-box domain-containing protein</fullName>
    </submittedName>
</protein>
<name>A0A7E4W8S6_PANRE</name>
<reference evidence="2" key="2">
    <citation type="submission" date="2020-10" db="UniProtKB">
        <authorList>
            <consortium name="WormBaseParasite"/>
        </authorList>
    </citation>
    <scope>IDENTIFICATION</scope>
</reference>
<dbReference type="Gene3D" id="3.80.10.10">
    <property type="entry name" value="Ribonuclease Inhibitor"/>
    <property type="match status" value="1"/>
</dbReference>
<sequence length="320" mass="36287">MPYPIAKLAYGLRSRLTEIATPAERYQLQVAAGNASICPPNLQPVRNFTKQVRFDKEDSRVSFFLFSLNGIQNKIILRSVNDLVRFTGFLQLNIDLRTIPPYMRGHFILEPESLQINNCESDTLLDDVSKVIYVSNVETLSITGIRPAVVEFSDLLDTFPSLRRLNLYGAISESWMTDIFNYQSELGKLDLRYLSLTGPGERLCKWNADELAEFLRAQRHNFRLGLNLDNPTGQCKAQMRTLLECPKLQRLDNSAAFATQVVIWCGPKNKHTFGLTGGIGRKYSDFPSERIQVVYQTFSSTLSTSSTKISEPSAKKRRTE</sequence>
<organism evidence="1 2">
    <name type="scientific">Panagrellus redivivus</name>
    <name type="common">Microworm</name>
    <dbReference type="NCBI Taxonomy" id="6233"/>
    <lineage>
        <taxon>Eukaryota</taxon>
        <taxon>Metazoa</taxon>
        <taxon>Ecdysozoa</taxon>
        <taxon>Nematoda</taxon>
        <taxon>Chromadorea</taxon>
        <taxon>Rhabditida</taxon>
        <taxon>Tylenchina</taxon>
        <taxon>Panagrolaimomorpha</taxon>
        <taxon>Panagrolaimoidea</taxon>
        <taxon>Panagrolaimidae</taxon>
        <taxon>Panagrellus</taxon>
    </lineage>
</organism>
<evidence type="ECO:0000313" key="1">
    <source>
        <dbReference type="Proteomes" id="UP000492821"/>
    </source>
</evidence>
<dbReference type="SUPFAM" id="SSF52047">
    <property type="entry name" value="RNI-like"/>
    <property type="match status" value="1"/>
</dbReference>
<dbReference type="AlphaFoldDB" id="A0A7E4W8S6"/>
<proteinExistence type="predicted"/>
<dbReference type="WBParaSite" id="Pan_g8455.t1">
    <property type="protein sequence ID" value="Pan_g8455.t1"/>
    <property type="gene ID" value="Pan_g8455"/>
</dbReference>
<accession>A0A7E4W8S6</accession>
<dbReference type="InterPro" id="IPR032675">
    <property type="entry name" value="LRR_dom_sf"/>
</dbReference>
<reference evidence="1" key="1">
    <citation type="journal article" date="2013" name="Genetics">
        <title>The draft genome and transcriptome of Panagrellus redivivus are shaped by the harsh demands of a free-living lifestyle.</title>
        <authorList>
            <person name="Srinivasan J."/>
            <person name="Dillman A.R."/>
            <person name="Macchietto M.G."/>
            <person name="Heikkinen L."/>
            <person name="Lakso M."/>
            <person name="Fracchia K.M."/>
            <person name="Antoshechkin I."/>
            <person name="Mortazavi A."/>
            <person name="Wong G."/>
            <person name="Sternberg P.W."/>
        </authorList>
    </citation>
    <scope>NUCLEOTIDE SEQUENCE [LARGE SCALE GENOMIC DNA]</scope>
    <source>
        <strain evidence="1">MT8872</strain>
    </source>
</reference>
<evidence type="ECO:0000313" key="2">
    <source>
        <dbReference type="WBParaSite" id="Pan_g8455.t1"/>
    </source>
</evidence>